<accession>A0AAN0JNC0</accession>
<dbReference type="PROSITE" id="PS50011">
    <property type="entry name" value="PROTEIN_KINASE_DOM"/>
    <property type="match status" value="1"/>
</dbReference>
<evidence type="ECO:0000313" key="3">
    <source>
        <dbReference type="Proteomes" id="UP000007879"/>
    </source>
</evidence>
<protein>
    <recommendedName>
        <fullName evidence="1">Protein kinase domain-containing protein</fullName>
    </recommendedName>
</protein>
<dbReference type="InterPro" id="IPR011009">
    <property type="entry name" value="Kinase-like_dom_sf"/>
</dbReference>
<reference evidence="3" key="1">
    <citation type="journal article" date="2010" name="Nature">
        <title>The Amphimedon queenslandica genome and the evolution of animal complexity.</title>
        <authorList>
            <person name="Srivastava M."/>
            <person name="Simakov O."/>
            <person name="Chapman J."/>
            <person name="Fahey B."/>
            <person name="Gauthier M.E."/>
            <person name="Mitros T."/>
            <person name="Richards G.S."/>
            <person name="Conaco C."/>
            <person name="Dacre M."/>
            <person name="Hellsten U."/>
            <person name="Larroux C."/>
            <person name="Putnam N.H."/>
            <person name="Stanke M."/>
            <person name="Adamska M."/>
            <person name="Darling A."/>
            <person name="Degnan S.M."/>
            <person name="Oakley T.H."/>
            <person name="Plachetzki D.C."/>
            <person name="Zhai Y."/>
            <person name="Adamski M."/>
            <person name="Calcino A."/>
            <person name="Cummins S.F."/>
            <person name="Goodstein D.M."/>
            <person name="Harris C."/>
            <person name="Jackson D.J."/>
            <person name="Leys S.P."/>
            <person name="Shu S."/>
            <person name="Woodcroft B.J."/>
            <person name="Vervoort M."/>
            <person name="Kosik K.S."/>
            <person name="Manning G."/>
            <person name="Degnan B.M."/>
            <person name="Rokhsar D.S."/>
        </authorList>
    </citation>
    <scope>NUCLEOTIDE SEQUENCE [LARGE SCALE GENOMIC DNA]</scope>
</reference>
<dbReference type="GeneID" id="105315972"/>
<dbReference type="GO" id="GO:0005886">
    <property type="term" value="C:plasma membrane"/>
    <property type="evidence" value="ECO:0007669"/>
    <property type="project" value="TreeGrafter"/>
</dbReference>
<dbReference type="AlphaFoldDB" id="A0AAN0JNC0"/>
<feature type="domain" description="Protein kinase" evidence="1">
    <location>
        <begin position="1"/>
        <end position="195"/>
    </location>
</feature>
<dbReference type="GO" id="GO:0007169">
    <property type="term" value="P:cell surface receptor protein tyrosine kinase signaling pathway"/>
    <property type="evidence" value="ECO:0007669"/>
    <property type="project" value="TreeGrafter"/>
</dbReference>
<dbReference type="PANTHER" id="PTHR24416">
    <property type="entry name" value="TYROSINE-PROTEIN KINASE RECEPTOR"/>
    <property type="match status" value="1"/>
</dbReference>
<dbReference type="Pfam" id="PF07714">
    <property type="entry name" value="PK_Tyr_Ser-Thr"/>
    <property type="match status" value="1"/>
</dbReference>
<dbReference type="RefSeq" id="XP_019858510.1">
    <property type="nucleotide sequence ID" value="XM_020002951.1"/>
</dbReference>
<sequence length="195" mass="21968">MTLKSDEMPQVVAIKTLKGLFSKSDIHSFVEECITMSNFDDPNILPLFGVSLDLGPAPCIIMPFMSRGSLLSYLEKERPNLTVTDISDKDAVLNVRKQLLCICLQVAKGMFYLASQHFVHRDLAARNCMIDENGIIKIANFGLTEDIYMECYFNQFTDESESSKNVKLPVKWMAIESLCHGIFSQKSDVVSTRPE</sequence>
<proteinExistence type="predicted"/>
<dbReference type="EnsemblMetazoa" id="XM_020002951.1">
    <property type="protein sequence ID" value="XP_019858510.1"/>
    <property type="gene ID" value="LOC105315972"/>
</dbReference>
<dbReference type="PANTHER" id="PTHR24416:SF564">
    <property type="entry name" value="MACROPHAGE-STIMULATING PROTEIN RECEPTOR"/>
    <property type="match status" value="1"/>
</dbReference>
<dbReference type="InterPro" id="IPR001245">
    <property type="entry name" value="Ser-Thr/Tyr_kinase_cat_dom"/>
</dbReference>
<dbReference type="GO" id="GO:0016477">
    <property type="term" value="P:cell migration"/>
    <property type="evidence" value="ECO:0007669"/>
    <property type="project" value="TreeGrafter"/>
</dbReference>
<dbReference type="InterPro" id="IPR000719">
    <property type="entry name" value="Prot_kinase_dom"/>
</dbReference>
<organism evidence="2 3">
    <name type="scientific">Amphimedon queenslandica</name>
    <name type="common">Sponge</name>
    <dbReference type="NCBI Taxonomy" id="400682"/>
    <lineage>
        <taxon>Eukaryota</taxon>
        <taxon>Metazoa</taxon>
        <taxon>Porifera</taxon>
        <taxon>Demospongiae</taxon>
        <taxon>Heteroscleromorpha</taxon>
        <taxon>Haplosclerida</taxon>
        <taxon>Niphatidae</taxon>
        <taxon>Amphimedon</taxon>
    </lineage>
</organism>
<dbReference type="InterPro" id="IPR008266">
    <property type="entry name" value="Tyr_kinase_AS"/>
</dbReference>
<dbReference type="InterPro" id="IPR050122">
    <property type="entry name" value="RTK"/>
</dbReference>
<dbReference type="GO" id="GO:0043235">
    <property type="term" value="C:receptor complex"/>
    <property type="evidence" value="ECO:0007669"/>
    <property type="project" value="TreeGrafter"/>
</dbReference>
<keyword evidence="3" id="KW-1185">Reference proteome</keyword>
<reference evidence="2" key="2">
    <citation type="submission" date="2024-06" db="UniProtKB">
        <authorList>
            <consortium name="EnsemblMetazoa"/>
        </authorList>
    </citation>
    <scope>IDENTIFICATION</scope>
</reference>
<dbReference type="Gene3D" id="3.30.200.20">
    <property type="entry name" value="Phosphorylase Kinase, domain 1"/>
    <property type="match status" value="1"/>
</dbReference>
<dbReference type="SUPFAM" id="SSF56112">
    <property type="entry name" value="Protein kinase-like (PK-like)"/>
    <property type="match status" value="1"/>
</dbReference>
<evidence type="ECO:0000313" key="2">
    <source>
        <dbReference type="EnsemblMetazoa" id="XP_019858510.1"/>
    </source>
</evidence>
<name>A0AAN0JNC0_AMPQE</name>
<evidence type="ECO:0000259" key="1">
    <source>
        <dbReference type="PROSITE" id="PS50011"/>
    </source>
</evidence>
<dbReference type="GO" id="GO:0004714">
    <property type="term" value="F:transmembrane receptor protein tyrosine kinase activity"/>
    <property type="evidence" value="ECO:0007669"/>
    <property type="project" value="TreeGrafter"/>
</dbReference>
<dbReference type="GO" id="GO:0005524">
    <property type="term" value="F:ATP binding"/>
    <property type="evidence" value="ECO:0007669"/>
    <property type="project" value="InterPro"/>
</dbReference>
<dbReference type="InterPro" id="IPR020635">
    <property type="entry name" value="Tyr_kinase_cat_dom"/>
</dbReference>
<dbReference type="PRINTS" id="PR00109">
    <property type="entry name" value="TYRKINASE"/>
</dbReference>
<dbReference type="Gene3D" id="1.10.510.10">
    <property type="entry name" value="Transferase(Phosphotransferase) domain 1"/>
    <property type="match status" value="1"/>
</dbReference>
<dbReference type="KEGG" id="aqu:105315972"/>
<dbReference type="SMART" id="SM00219">
    <property type="entry name" value="TyrKc"/>
    <property type="match status" value="1"/>
</dbReference>
<dbReference type="PROSITE" id="PS00109">
    <property type="entry name" value="PROTEIN_KINASE_TYR"/>
    <property type="match status" value="1"/>
</dbReference>
<dbReference type="Proteomes" id="UP000007879">
    <property type="component" value="Unassembled WGS sequence"/>
</dbReference>